<evidence type="ECO:0000313" key="3">
    <source>
        <dbReference type="Proteomes" id="UP001597417"/>
    </source>
</evidence>
<dbReference type="InterPro" id="IPR002059">
    <property type="entry name" value="CSP_DNA-bd"/>
</dbReference>
<organism evidence="2 3">
    <name type="scientific">Amycolatopsis pigmentata</name>
    <dbReference type="NCBI Taxonomy" id="450801"/>
    <lineage>
        <taxon>Bacteria</taxon>
        <taxon>Bacillati</taxon>
        <taxon>Actinomycetota</taxon>
        <taxon>Actinomycetes</taxon>
        <taxon>Pseudonocardiales</taxon>
        <taxon>Pseudonocardiaceae</taxon>
        <taxon>Amycolatopsis</taxon>
    </lineage>
</organism>
<dbReference type="InterPro" id="IPR011129">
    <property type="entry name" value="CSD"/>
</dbReference>
<dbReference type="CDD" id="cd04458">
    <property type="entry name" value="CSP_CDS"/>
    <property type="match status" value="1"/>
</dbReference>
<accession>A0ABW5G7E0</accession>
<feature type="domain" description="CSD" evidence="1">
    <location>
        <begin position="1"/>
        <end position="65"/>
    </location>
</feature>
<evidence type="ECO:0000313" key="2">
    <source>
        <dbReference type="EMBL" id="MFD2420801.1"/>
    </source>
</evidence>
<dbReference type="PROSITE" id="PS51857">
    <property type="entry name" value="CSD_2"/>
    <property type="match status" value="1"/>
</dbReference>
<dbReference type="PRINTS" id="PR00050">
    <property type="entry name" value="COLDSHOCK"/>
</dbReference>
<dbReference type="RefSeq" id="WP_378269037.1">
    <property type="nucleotide sequence ID" value="NZ_JBHUKR010000020.1"/>
</dbReference>
<protein>
    <submittedName>
        <fullName evidence="2">Cold-shock protein</fullName>
    </submittedName>
</protein>
<dbReference type="SUPFAM" id="SSF50249">
    <property type="entry name" value="Nucleic acid-binding proteins"/>
    <property type="match status" value="1"/>
</dbReference>
<proteinExistence type="predicted"/>
<dbReference type="SMART" id="SM00357">
    <property type="entry name" value="CSP"/>
    <property type="match status" value="1"/>
</dbReference>
<dbReference type="Proteomes" id="UP001597417">
    <property type="component" value="Unassembled WGS sequence"/>
</dbReference>
<dbReference type="InterPro" id="IPR012340">
    <property type="entry name" value="NA-bd_OB-fold"/>
</dbReference>
<keyword evidence="3" id="KW-1185">Reference proteome</keyword>
<dbReference type="EMBL" id="JBHUKR010000020">
    <property type="protein sequence ID" value="MFD2420801.1"/>
    <property type="molecule type" value="Genomic_DNA"/>
</dbReference>
<comment type="caution">
    <text evidence="2">The sequence shown here is derived from an EMBL/GenBank/DDBJ whole genome shotgun (WGS) entry which is preliminary data.</text>
</comment>
<dbReference type="Gene3D" id="2.40.50.140">
    <property type="entry name" value="Nucleic acid-binding proteins"/>
    <property type="match status" value="1"/>
</dbReference>
<name>A0ABW5G7E0_9PSEU</name>
<reference evidence="3" key="1">
    <citation type="journal article" date="2019" name="Int. J. Syst. Evol. Microbiol.">
        <title>The Global Catalogue of Microorganisms (GCM) 10K type strain sequencing project: providing services to taxonomists for standard genome sequencing and annotation.</title>
        <authorList>
            <consortium name="The Broad Institute Genomics Platform"/>
            <consortium name="The Broad Institute Genome Sequencing Center for Infectious Disease"/>
            <person name="Wu L."/>
            <person name="Ma J."/>
        </authorList>
    </citation>
    <scope>NUCLEOTIDE SEQUENCE [LARGE SCALE GENOMIC DNA]</scope>
    <source>
        <strain evidence="3">CGMCC 4.7645</strain>
    </source>
</reference>
<dbReference type="Pfam" id="PF00313">
    <property type="entry name" value="CSD"/>
    <property type="match status" value="1"/>
</dbReference>
<evidence type="ECO:0000259" key="1">
    <source>
        <dbReference type="PROSITE" id="PS51857"/>
    </source>
</evidence>
<sequence length="137" mass="14790">MARGKVLSFDPVRGYGFIAPDSGGEDVFLHVNDLLDEKSRLRTGVLVEFRVEGGERGPKASSVKIVETAAEVRTVPAGDDGEDAADGFCDVLDLVDFRGTLTELLLEADPGLTAAQILKVRRQLEVLALKYGWVEAT</sequence>
<gene>
    <name evidence="2" type="ORF">ACFSXZ_31175</name>
</gene>